<dbReference type="InterPro" id="IPR038731">
    <property type="entry name" value="RgtA/B/C-like"/>
</dbReference>
<reference evidence="4 5" key="1">
    <citation type="submission" date="2020-07" db="EMBL/GenBank/DDBJ databases">
        <title>Sequencing the genomes of 1000 actinobacteria strains.</title>
        <authorList>
            <person name="Klenk H.-P."/>
        </authorList>
    </citation>
    <scope>NUCLEOTIDE SEQUENCE [LARGE SCALE GENOMIC DNA]</scope>
    <source>
        <strain evidence="4 5">DSM 102047</strain>
    </source>
</reference>
<evidence type="ECO:0000313" key="5">
    <source>
        <dbReference type="Proteomes" id="UP000521748"/>
    </source>
</evidence>
<keyword evidence="1" id="KW-1003">Cell membrane</keyword>
<keyword evidence="1" id="KW-0472">Membrane</keyword>
<protein>
    <recommendedName>
        <fullName evidence="1">Polyprenol-phosphate-mannose--protein mannosyltransferase</fullName>
        <ecNumber evidence="1">2.4.1.-</ecNumber>
    </recommendedName>
</protein>
<comment type="pathway">
    <text evidence="1">Protein modification; protein glycosylation.</text>
</comment>
<dbReference type="Pfam" id="PF16192">
    <property type="entry name" value="PMT_4TMC"/>
    <property type="match status" value="1"/>
</dbReference>
<dbReference type="PANTHER" id="PTHR10050:SF46">
    <property type="entry name" value="PROTEIN O-MANNOSYL-TRANSFERASE 2"/>
    <property type="match status" value="1"/>
</dbReference>
<feature type="transmembrane region" description="Helical" evidence="1">
    <location>
        <begin position="278"/>
        <end position="297"/>
    </location>
</feature>
<feature type="domain" description="Glycosyltransferase RgtA/B/C/D-like" evidence="2">
    <location>
        <begin position="131"/>
        <end position="221"/>
    </location>
</feature>
<dbReference type="Pfam" id="PF13231">
    <property type="entry name" value="PMT_2"/>
    <property type="match status" value="1"/>
</dbReference>
<dbReference type="RefSeq" id="WP_179390200.1">
    <property type="nucleotide sequence ID" value="NZ_JACBYQ010000002.1"/>
</dbReference>
<feature type="transmembrane region" description="Helical" evidence="1">
    <location>
        <begin position="454"/>
        <end position="470"/>
    </location>
</feature>
<dbReference type="GO" id="GO:0004169">
    <property type="term" value="F:dolichyl-phosphate-mannose-protein mannosyltransferase activity"/>
    <property type="evidence" value="ECO:0007669"/>
    <property type="project" value="UniProtKB-UniRule"/>
</dbReference>
<dbReference type="Proteomes" id="UP000521748">
    <property type="component" value="Unassembled WGS sequence"/>
</dbReference>
<feature type="transmembrane region" description="Helical" evidence="1">
    <location>
        <begin position="180"/>
        <end position="198"/>
    </location>
</feature>
<dbReference type="EC" id="2.4.1.-" evidence="1"/>
<proteinExistence type="inferred from homology"/>
<comment type="function">
    <text evidence="1">Protein O-mannosyltransferase that catalyzes the transfer of a single mannose residue from a polyprenol phospho-mannosyl lipidic donor to the hydroxyl group of selected serine and threonine residues in acceptor proteins.</text>
</comment>
<feature type="transmembrane region" description="Helical" evidence="1">
    <location>
        <begin position="429"/>
        <end position="447"/>
    </location>
</feature>
<name>A0A7Y9S859_9MICC</name>
<evidence type="ECO:0000259" key="3">
    <source>
        <dbReference type="Pfam" id="PF16192"/>
    </source>
</evidence>
<organism evidence="4 5">
    <name type="scientific">Psychromicrobium silvestre</name>
    <dbReference type="NCBI Taxonomy" id="1645614"/>
    <lineage>
        <taxon>Bacteria</taxon>
        <taxon>Bacillati</taxon>
        <taxon>Actinomycetota</taxon>
        <taxon>Actinomycetes</taxon>
        <taxon>Micrococcales</taxon>
        <taxon>Micrococcaceae</taxon>
        <taxon>Psychromicrobium</taxon>
    </lineage>
</organism>
<evidence type="ECO:0000256" key="1">
    <source>
        <dbReference type="RuleBase" id="RU367007"/>
    </source>
</evidence>
<feature type="transmembrane region" description="Helical" evidence="1">
    <location>
        <begin position="512"/>
        <end position="534"/>
    </location>
</feature>
<feature type="transmembrane region" description="Helical" evidence="1">
    <location>
        <begin position="476"/>
        <end position="500"/>
    </location>
</feature>
<accession>A0A7Y9S859</accession>
<evidence type="ECO:0000259" key="2">
    <source>
        <dbReference type="Pfam" id="PF13231"/>
    </source>
</evidence>
<keyword evidence="1" id="KW-0812">Transmembrane</keyword>
<dbReference type="AlphaFoldDB" id="A0A7Y9S859"/>
<feature type="transmembrane region" description="Helical" evidence="1">
    <location>
        <begin position="152"/>
        <end position="173"/>
    </location>
</feature>
<feature type="transmembrane region" description="Helical" evidence="1">
    <location>
        <begin position="318"/>
        <end position="340"/>
    </location>
</feature>
<keyword evidence="1" id="KW-1133">Transmembrane helix</keyword>
<keyword evidence="1 4" id="KW-0808">Transferase</keyword>
<keyword evidence="1" id="KW-0328">Glycosyltransferase</keyword>
<feature type="transmembrane region" description="Helical" evidence="1">
    <location>
        <begin position="204"/>
        <end position="222"/>
    </location>
</feature>
<dbReference type="UniPathway" id="UPA00378"/>
<comment type="similarity">
    <text evidence="1">Belongs to the glycosyltransferase 39 family.</text>
</comment>
<feature type="domain" description="Protein O-mannosyl-transferase C-terminal four TM" evidence="3">
    <location>
        <begin position="365"/>
        <end position="553"/>
    </location>
</feature>
<sequence>MSLNLLDPAPPSPRSAKKPAASWLAHPRGAFSYSQLLRRLQGNRWRFLDTPLSLRLWYWLTPVLMAAIGGVLRFVNLGDPKTLVFDETYYVKDAYSFLVSGYERGWTEKANDKFNIGDFSGLLNTPEYVVHPPVGKWMIAFGMQIFGPSSTFGWRFSSALVGTLSILVVALLAQKLFRSTILGGIAGLFMAIDGHAIVQSRTALLDNFVMFFALLAFAALVMDRDDGRRRLARRLALKLSIEPNKADSKALLYGPWLGIRPWRIAAGIALGLCTGTKWSGLFFILGFGLLTVFWDINARRIAGVRYWFTGALLKDSPIAFLTIVPVALATYLASWTGWFLSSDGWGRQWAASHPSPGWDWIPGPLRSLWNYHLEAYSFHTGLDSDHPYKANAWSWFVMGRPTSFYAEYPDNQCGSDKCAQVVSSMGNPLIWWAGSAALVFLIGYWILRRDWRAGGILCAWAVGYLPWLMYPNRTIFFFYAIAYEPYMILALVFCLGLVLGKPKDPPWRRQQGAVMVGFFVVLAVLLSAYFYPIWTAETITYDYWRSHMWMPSWI</sequence>
<keyword evidence="5" id="KW-1185">Reference proteome</keyword>
<comment type="caution">
    <text evidence="4">The sequence shown here is derived from an EMBL/GenBank/DDBJ whole genome shotgun (WGS) entry which is preliminary data.</text>
</comment>
<dbReference type="InterPro" id="IPR027005">
    <property type="entry name" value="PMT-like"/>
</dbReference>
<dbReference type="InterPro" id="IPR032421">
    <property type="entry name" value="PMT_4TMC"/>
</dbReference>
<evidence type="ECO:0000313" key="4">
    <source>
        <dbReference type="EMBL" id="NYE96559.1"/>
    </source>
</evidence>
<gene>
    <name evidence="4" type="ORF">FHU41_002809</name>
</gene>
<dbReference type="PANTHER" id="PTHR10050">
    <property type="entry name" value="DOLICHYL-PHOSPHATE-MANNOSE--PROTEIN MANNOSYLTRANSFERASE"/>
    <property type="match status" value="1"/>
</dbReference>
<dbReference type="GO" id="GO:0005886">
    <property type="term" value="C:plasma membrane"/>
    <property type="evidence" value="ECO:0007669"/>
    <property type="project" value="UniProtKB-SubCell"/>
</dbReference>
<comment type="subcellular location">
    <subcellularLocation>
        <location evidence="1">Cell membrane</location>
    </subcellularLocation>
</comment>
<feature type="transmembrane region" description="Helical" evidence="1">
    <location>
        <begin position="56"/>
        <end position="75"/>
    </location>
</feature>
<dbReference type="EMBL" id="JACBYQ010000002">
    <property type="protein sequence ID" value="NYE96559.1"/>
    <property type="molecule type" value="Genomic_DNA"/>
</dbReference>